<accession>K2LCJ8</accession>
<evidence type="ECO:0000313" key="3">
    <source>
        <dbReference type="EMBL" id="EKE87610.1"/>
    </source>
</evidence>
<sequence>MKLLATGSAMVLAMATAIPSSAQQQSLEPVVEAASAINQSAQKSQVTIDNIADNMQERVQQYQRVMKEIDGLKVYTRQLEAQIGSQEQEKADLNASIDEVSVVERQVSPLMLRMIDALQQFVDLDMPFLPQERQQRIAGLRELLERANVDVSEKFRRVLEAYEIETDYGRTIETYNGSMTIDGQEQDVDFLRIGRLTLIYKTRDGSELGIWNQEKNAWHPLDDSYLSNINTAMRIAKKQLAPDMLMMPVFAAQ</sequence>
<gene>
    <name evidence="3" type="ORF">A10D4_00910</name>
</gene>
<feature type="coiled-coil region" evidence="1">
    <location>
        <begin position="52"/>
        <end position="96"/>
    </location>
</feature>
<dbReference type="RefSeq" id="WP_008487122.1">
    <property type="nucleotide sequence ID" value="NZ_AMRG01000001.1"/>
</dbReference>
<dbReference type="OrthoDB" id="5880116at2"/>
<protein>
    <submittedName>
        <fullName evidence="3">TonB system biopolymer transport component</fullName>
    </submittedName>
</protein>
<evidence type="ECO:0000313" key="4">
    <source>
        <dbReference type="Proteomes" id="UP000014115"/>
    </source>
</evidence>
<organism evidence="3 4">
    <name type="scientific">Idiomarina xiamenensis 10-D-4</name>
    <dbReference type="NCBI Taxonomy" id="740709"/>
    <lineage>
        <taxon>Bacteria</taxon>
        <taxon>Pseudomonadati</taxon>
        <taxon>Pseudomonadota</taxon>
        <taxon>Gammaproteobacteria</taxon>
        <taxon>Alteromonadales</taxon>
        <taxon>Idiomarinaceae</taxon>
        <taxon>Idiomarina</taxon>
    </lineage>
</organism>
<evidence type="ECO:0000256" key="1">
    <source>
        <dbReference type="SAM" id="Coils"/>
    </source>
</evidence>
<comment type="caution">
    <text evidence="3">The sequence shown here is derived from an EMBL/GenBank/DDBJ whole genome shotgun (WGS) entry which is preliminary data.</text>
</comment>
<dbReference type="STRING" id="740709.A10D4_00910"/>
<dbReference type="InterPro" id="IPR016866">
    <property type="entry name" value="UCP028069"/>
</dbReference>
<proteinExistence type="predicted"/>
<dbReference type="PATRIC" id="fig|740709.3.peg.182"/>
<dbReference type="eggNOG" id="COG1196">
    <property type="taxonomic scope" value="Bacteria"/>
</dbReference>
<reference evidence="3 4" key="1">
    <citation type="journal article" date="2012" name="J. Bacteriol.">
        <title>Genome Sequence of Idiomarina xiamenensis Type Strain 10-D-4.</title>
        <authorList>
            <person name="Lai Q."/>
            <person name="Wang L."/>
            <person name="Wang W."/>
            <person name="Shao Z."/>
        </authorList>
    </citation>
    <scope>NUCLEOTIDE SEQUENCE [LARGE SCALE GENOMIC DNA]</scope>
    <source>
        <strain evidence="3 4">10-D-4</strain>
    </source>
</reference>
<keyword evidence="1" id="KW-0175">Coiled coil</keyword>
<dbReference type="EMBL" id="AMRG01000001">
    <property type="protein sequence ID" value="EKE87610.1"/>
    <property type="molecule type" value="Genomic_DNA"/>
</dbReference>
<name>K2LCJ8_9GAMM</name>
<evidence type="ECO:0000256" key="2">
    <source>
        <dbReference type="SAM" id="SignalP"/>
    </source>
</evidence>
<dbReference type="PIRSF" id="PIRSF028069">
    <property type="entry name" value="UCP028069"/>
    <property type="match status" value="1"/>
</dbReference>
<dbReference type="Pfam" id="PF11932">
    <property type="entry name" value="DUF3450"/>
    <property type="match status" value="1"/>
</dbReference>
<keyword evidence="4" id="KW-1185">Reference proteome</keyword>
<feature type="chain" id="PRO_5003860404" evidence="2">
    <location>
        <begin position="23"/>
        <end position="253"/>
    </location>
</feature>
<keyword evidence="2" id="KW-0732">Signal</keyword>
<dbReference type="AlphaFoldDB" id="K2LCJ8"/>
<feature type="signal peptide" evidence="2">
    <location>
        <begin position="1"/>
        <end position="22"/>
    </location>
</feature>
<dbReference type="Proteomes" id="UP000014115">
    <property type="component" value="Unassembled WGS sequence"/>
</dbReference>